<dbReference type="InterPro" id="IPR000182">
    <property type="entry name" value="GNAT_dom"/>
</dbReference>
<dbReference type="Pfam" id="PF00583">
    <property type="entry name" value="Acetyltransf_1"/>
    <property type="match status" value="1"/>
</dbReference>
<comment type="caution">
    <text evidence="3">The sequence shown here is derived from an EMBL/GenBank/DDBJ whole genome shotgun (WGS) entry which is preliminary data.</text>
</comment>
<evidence type="ECO:0000256" key="1">
    <source>
        <dbReference type="SAM" id="MobiDB-lite"/>
    </source>
</evidence>
<keyword evidence="4" id="KW-1185">Reference proteome</keyword>
<proteinExistence type="predicted"/>
<feature type="domain" description="N-acetyltransferase" evidence="2">
    <location>
        <begin position="184"/>
        <end position="345"/>
    </location>
</feature>
<organism evidence="3 4">
    <name type="scientific">Prorocentrum cordatum</name>
    <dbReference type="NCBI Taxonomy" id="2364126"/>
    <lineage>
        <taxon>Eukaryota</taxon>
        <taxon>Sar</taxon>
        <taxon>Alveolata</taxon>
        <taxon>Dinophyceae</taxon>
        <taxon>Prorocentrales</taxon>
        <taxon>Prorocentraceae</taxon>
        <taxon>Prorocentrum</taxon>
    </lineage>
</organism>
<dbReference type="Proteomes" id="UP001189429">
    <property type="component" value="Unassembled WGS sequence"/>
</dbReference>
<evidence type="ECO:0000259" key="2">
    <source>
        <dbReference type="PROSITE" id="PS51186"/>
    </source>
</evidence>
<dbReference type="EMBL" id="CAUYUJ010014743">
    <property type="protein sequence ID" value="CAK0845498.1"/>
    <property type="molecule type" value="Genomic_DNA"/>
</dbReference>
<dbReference type="SUPFAM" id="SSF55729">
    <property type="entry name" value="Acyl-CoA N-acyltransferases (Nat)"/>
    <property type="match status" value="1"/>
</dbReference>
<protein>
    <recommendedName>
        <fullName evidence="2">N-acetyltransferase domain-containing protein</fullName>
    </recommendedName>
</protein>
<dbReference type="PROSITE" id="PS51186">
    <property type="entry name" value="GNAT"/>
    <property type="match status" value="1"/>
</dbReference>
<evidence type="ECO:0000313" key="3">
    <source>
        <dbReference type="EMBL" id="CAK0845498.1"/>
    </source>
</evidence>
<sequence>MLWPRPAPLEGVKSRARAVFELRDAVVRVGEEDCCCGQLDVTLQSRAVAVGDAGRALTSLLLGHAEPKSGLARRHEQLKVCRLGPDMEPGALDDALRGQPHVVVLEEGPSDDPWRGTFAALVAGQAVRHFEGAVVVIISEEMDQLPRGLCSCRCTVHKGQLRWDHISTSAHVVSDLCEAAAADASYEPLLKDVSRLSKEFFADFGDEDPAAVRKEAAARCWTVLALAASDPSGGRQLLGFATYSLEPTLGGIYLARVAVPEHLRNRGYASQLVRALVAEARTAGHAHAWIRAGLRLHPERGAARRLRRGGVWRGAGTGDGPQVDAAEAGVRIQQRRRDSEAQAAT</sequence>
<dbReference type="Gene3D" id="3.40.630.30">
    <property type="match status" value="1"/>
</dbReference>
<feature type="region of interest" description="Disordered" evidence="1">
    <location>
        <begin position="310"/>
        <end position="345"/>
    </location>
</feature>
<reference evidence="3" key="1">
    <citation type="submission" date="2023-10" db="EMBL/GenBank/DDBJ databases">
        <authorList>
            <person name="Chen Y."/>
            <person name="Shah S."/>
            <person name="Dougan E. K."/>
            <person name="Thang M."/>
            <person name="Chan C."/>
        </authorList>
    </citation>
    <scope>NUCLEOTIDE SEQUENCE [LARGE SCALE GENOMIC DNA]</scope>
</reference>
<dbReference type="InterPro" id="IPR016181">
    <property type="entry name" value="Acyl_CoA_acyltransferase"/>
</dbReference>
<accession>A0ABN9TI41</accession>
<feature type="compositionally biased region" description="Basic and acidic residues" evidence="1">
    <location>
        <begin position="335"/>
        <end position="345"/>
    </location>
</feature>
<dbReference type="CDD" id="cd04301">
    <property type="entry name" value="NAT_SF"/>
    <property type="match status" value="1"/>
</dbReference>
<gene>
    <name evidence="3" type="ORF">PCOR1329_LOCUS39278</name>
</gene>
<evidence type="ECO:0000313" key="4">
    <source>
        <dbReference type="Proteomes" id="UP001189429"/>
    </source>
</evidence>
<name>A0ABN9TI41_9DINO</name>